<comment type="caution">
    <text evidence="2">The sequence shown here is derived from an EMBL/GenBank/DDBJ whole genome shotgun (WGS) entry which is preliminary data.</text>
</comment>
<keyword evidence="3" id="KW-1185">Reference proteome</keyword>
<evidence type="ECO:0000313" key="3">
    <source>
        <dbReference type="Proteomes" id="UP001595892"/>
    </source>
</evidence>
<dbReference type="RefSeq" id="WP_377006139.1">
    <property type="nucleotide sequence ID" value="NZ_JBHSGG010000070.1"/>
</dbReference>
<name>A0ABV9NNE1_9GAMM</name>
<gene>
    <name evidence="2" type="ORF">ACFO3Q_17100</name>
</gene>
<evidence type="ECO:0000256" key="1">
    <source>
        <dbReference type="SAM" id="Coils"/>
    </source>
</evidence>
<dbReference type="Gene3D" id="1.10.287.1700">
    <property type="match status" value="1"/>
</dbReference>
<feature type="coiled-coil region" evidence="1">
    <location>
        <begin position="89"/>
        <end position="130"/>
    </location>
</feature>
<feature type="coiled-coil region" evidence="1">
    <location>
        <begin position="33"/>
        <end position="60"/>
    </location>
</feature>
<dbReference type="InterPro" id="IPR031869">
    <property type="entry name" value="YscO-like"/>
</dbReference>
<accession>A0ABV9NNE1</accession>
<protein>
    <recommendedName>
        <fullName evidence="4">Type III secretion protein</fullName>
    </recommendedName>
</protein>
<evidence type="ECO:0000313" key="2">
    <source>
        <dbReference type="EMBL" id="MFC4729882.1"/>
    </source>
</evidence>
<keyword evidence="1" id="KW-0175">Coiled coil</keyword>
<dbReference type="InterPro" id="IPR053716">
    <property type="entry name" value="Flag_assembly_chemotaxis_eff"/>
</dbReference>
<proteinExistence type="predicted"/>
<sequence>MSRRRYPLETLIKVREHRTEKARQLVLERLAKVRECLAACTRIEGEIQSLRNERAAQRARLLDPPPAGVAWPTALAQREAHADLLAAKAEAAGQRLQAARQAQHAAEAELDEARKAFSRTRSRLDALIQRREAWRREEAARAERLDDLALADLVSARHTTRSEVNG</sequence>
<reference evidence="3" key="1">
    <citation type="journal article" date="2019" name="Int. J. Syst. Evol. Microbiol.">
        <title>The Global Catalogue of Microorganisms (GCM) 10K type strain sequencing project: providing services to taxonomists for standard genome sequencing and annotation.</title>
        <authorList>
            <consortium name="The Broad Institute Genomics Platform"/>
            <consortium name="The Broad Institute Genome Sequencing Center for Infectious Disease"/>
            <person name="Wu L."/>
            <person name="Ma J."/>
        </authorList>
    </citation>
    <scope>NUCLEOTIDE SEQUENCE [LARGE SCALE GENOMIC DNA]</scope>
    <source>
        <strain evidence="3">CGMCC 1.13574</strain>
    </source>
</reference>
<evidence type="ECO:0008006" key="4">
    <source>
        <dbReference type="Google" id="ProtNLM"/>
    </source>
</evidence>
<dbReference type="Proteomes" id="UP001595892">
    <property type="component" value="Unassembled WGS sequence"/>
</dbReference>
<dbReference type="EMBL" id="JBHSGG010000070">
    <property type="protein sequence ID" value="MFC4729882.1"/>
    <property type="molecule type" value="Genomic_DNA"/>
</dbReference>
<organism evidence="2 3">
    <name type="scientific">Coralloluteibacterium thermophilum</name>
    <dbReference type="NCBI Taxonomy" id="2707049"/>
    <lineage>
        <taxon>Bacteria</taxon>
        <taxon>Pseudomonadati</taxon>
        <taxon>Pseudomonadota</taxon>
        <taxon>Gammaproteobacteria</taxon>
        <taxon>Lysobacterales</taxon>
        <taxon>Lysobacteraceae</taxon>
        <taxon>Coralloluteibacterium</taxon>
    </lineage>
</organism>
<dbReference type="Pfam" id="PF16789">
    <property type="entry name" value="YscO-like"/>
    <property type="match status" value="1"/>
</dbReference>